<dbReference type="KEGG" id="esa:ESA_03065"/>
<evidence type="ECO:0000313" key="2">
    <source>
        <dbReference type="Proteomes" id="UP000000260"/>
    </source>
</evidence>
<evidence type="ECO:0000313" key="1">
    <source>
        <dbReference type="EMBL" id="ABU78294.1"/>
    </source>
</evidence>
<dbReference type="HOGENOM" id="CLU_203266_0_0_6"/>
<accession>A7MI71</accession>
<protein>
    <submittedName>
        <fullName evidence="1">Uncharacterized protein</fullName>
    </submittedName>
</protein>
<dbReference type="Proteomes" id="UP000000260">
    <property type="component" value="Chromosome"/>
</dbReference>
<keyword evidence="2" id="KW-1185">Reference proteome</keyword>
<name>A7MI71_CROS8</name>
<dbReference type="AlphaFoldDB" id="A7MI71"/>
<sequence length="51" mass="5772">MPIKEYIEKNFPSQADFALACGVLPQQVTKWISMGCIVLNGKMYSPRRDVP</sequence>
<organism evidence="1 2">
    <name type="scientific">Cronobacter sakazakii (strain ATCC BAA-894)</name>
    <name type="common">Enterobacter sakazakii</name>
    <dbReference type="NCBI Taxonomy" id="290339"/>
    <lineage>
        <taxon>Bacteria</taxon>
        <taxon>Pseudomonadati</taxon>
        <taxon>Pseudomonadota</taxon>
        <taxon>Gammaproteobacteria</taxon>
        <taxon>Enterobacterales</taxon>
        <taxon>Enterobacteriaceae</taxon>
        <taxon>Cronobacter</taxon>
    </lineage>
</organism>
<dbReference type="EMBL" id="CP000783">
    <property type="protein sequence ID" value="ABU78294.1"/>
    <property type="molecule type" value="Genomic_DNA"/>
</dbReference>
<proteinExistence type="predicted"/>
<gene>
    <name evidence="1" type="ordered locus">ESA_03065</name>
</gene>
<reference evidence="1 2" key="1">
    <citation type="journal article" date="2010" name="PLoS ONE">
        <title>Genome sequence of Cronobacter sakazakii BAA-894 and comparative genomic hybridization analysis with other Cronobacter species.</title>
        <authorList>
            <person name="Kucerova E."/>
            <person name="Clifton S.W."/>
            <person name="Xia X.Q."/>
            <person name="Long F."/>
            <person name="Porwollik S."/>
            <person name="Fulton L."/>
            <person name="Fronick C."/>
            <person name="Minx P."/>
            <person name="Kyung K."/>
            <person name="Warren W."/>
            <person name="Fulton R."/>
            <person name="Feng D."/>
            <person name="Wollam A."/>
            <person name="Shah N."/>
            <person name="Bhonagiri V."/>
            <person name="Nash W.E."/>
            <person name="Hallsworth-Pepin K."/>
            <person name="Wilson R.K."/>
            <person name="McClelland M."/>
            <person name="Forsythe S.J."/>
        </authorList>
    </citation>
    <scope>NUCLEOTIDE SEQUENCE [LARGE SCALE GENOMIC DNA]</scope>
    <source>
        <strain evidence="1 2">ATCC BAA-894</strain>
    </source>
</reference>